<dbReference type="EMBL" id="FMHU01000002">
    <property type="protein sequence ID" value="SCL28833.1"/>
    <property type="molecule type" value="Genomic_DNA"/>
</dbReference>
<evidence type="ECO:0000259" key="2">
    <source>
        <dbReference type="PROSITE" id="PS50801"/>
    </source>
</evidence>
<dbReference type="InterPro" id="IPR002645">
    <property type="entry name" value="STAS_dom"/>
</dbReference>
<evidence type="ECO:0000313" key="3">
    <source>
        <dbReference type="EMBL" id="SCL28833.1"/>
    </source>
</evidence>
<dbReference type="AlphaFoldDB" id="A0A1C6SHB6"/>
<dbReference type="Gene3D" id="3.30.750.24">
    <property type="entry name" value="STAS domain"/>
    <property type="match status" value="1"/>
</dbReference>
<dbReference type="RefSeq" id="WP_091463986.1">
    <property type="nucleotide sequence ID" value="NZ_FMHU01000002.1"/>
</dbReference>
<dbReference type="InterPro" id="IPR058548">
    <property type="entry name" value="MlaB-like_STAS"/>
</dbReference>
<keyword evidence="4" id="KW-1185">Reference proteome</keyword>
<dbReference type="InterPro" id="IPR036513">
    <property type="entry name" value="STAS_dom_sf"/>
</dbReference>
<dbReference type="SUPFAM" id="SSF52091">
    <property type="entry name" value="SpoIIaa-like"/>
    <property type="match status" value="1"/>
</dbReference>
<dbReference type="CDD" id="cd07043">
    <property type="entry name" value="STAS_anti-anti-sigma_factors"/>
    <property type="match status" value="1"/>
</dbReference>
<evidence type="ECO:0000313" key="4">
    <source>
        <dbReference type="Proteomes" id="UP000198906"/>
    </source>
</evidence>
<dbReference type="Proteomes" id="UP000198906">
    <property type="component" value="Unassembled WGS sequence"/>
</dbReference>
<protein>
    <submittedName>
        <fullName evidence="3">Anti-anti-sigma factor</fullName>
    </submittedName>
</protein>
<gene>
    <name evidence="3" type="ORF">GA0074694_5222</name>
</gene>
<dbReference type="Pfam" id="PF13466">
    <property type="entry name" value="STAS_2"/>
    <property type="match status" value="1"/>
</dbReference>
<organism evidence="3 4">
    <name type="scientific">Micromonospora inyonensis</name>
    <dbReference type="NCBI Taxonomy" id="47866"/>
    <lineage>
        <taxon>Bacteria</taxon>
        <taxon>Bacillati</taxon>
        <taxon>Actinomycetota</taxon>
        <taxon>Actinomycetes</taxon>
        <taxon>Micromonosporales</taxon>
        <taxon>Micromonosporaceae</taxon>
        <taxon>Micromonospora</taxon>
    </lineage>
</organism>
<feature type="region of interest" description="Disordered" evidence="1">
    <location>
        <begin position="101"/>
        <end position="123"/>
    </location>
</feature>
<accession>A0A1C6SHB6</accession>
<proteinExistence type="predicted"/>
<feature type="domain" description="STAS" evidence="2">
    <location>
        <begin position="19"/>
        <end position="100"/>
    </location>
</feature>
<reference evidence="4" key="1">
    <citation type="submission" date="2016-06" db="EMBL/GenBank/DDBJ databases">
        <authorList>
            <person name="Varghese N."/>
        </authorList>
    </citation>
    <scope>NUCLEOTIDE SEQUENCE [LARGE SCALE GENOMIC DNA]</scope>
    <source>
        <strain evidence="4">DSM 46123</strain>
    </source>
</reference>
<dbReference type="PROSITE" id="PS50801">
    <property type="entry name" value="STAS"/>
    <property type="match status" value="1"/>
</dbReference>
<evidence type="ECO:0000256" key="1">
    <source>
        <dbReference type="SAM" id="MobiDB-lite"/>
    </source>
</evidence>
<name>A0A1C6SHB6_9ACTN</name>
<sequence>MPRQLLTIEVSRAAARHAVLRLTGELDFDTAPELIWAANQVRAEGHDELTVDLTHVTLCDSSGLSAIVVLYRDTAWTVRLTGMNRQVQHLLTRTGLAELLAGSRPDEDERAGLGPDGQVREVG</sequence>
<dbReference type="STRING" id="47866.GA0074694_5222"/>